<dbReference type="EMBL" id="OEJX01000002">
    <property type="protein sequence ID" value="SOR59883.1"/>
    <property type="molecule type" value="Genomic_DNA"/>
</dbReference>
<proteinExistence type="predicted"/>
<sequence length="61" mass="7051">MKIPSRKESTKLLNSNSGLQNSFNCFKEAQIALNQAIFLYNNVRLHQHLGFLTPEFFHRAS</sequence>
<accession>A0AAQ1SLY3</accession>
<evidence type="ECO:0000313" key="2">
    <source>
        <dbReference type="Proteomes" id="UP000234460"/>
    </source>
</evidence>
<dbReference type="AlphaFoldDB" id="A0AAQ1SLY3"/>
<gene>
    <name evidence="1" type="ORF">LMANV2_100056</name>
</gene>
<evidence type="ECO:0000313" key="1">
    <source>
        <dbReference type="EMBL" id="SOR59883.1"/>
    </source>
</evidence>
<reference evidence="1 2" key="1">
    <citation type="submission" date="2017-11" db="EMBL/GenBank/DDBJ databases">
        <authorList>
            <person name="Lechat P."/>
        </authorList>
    </citation>
    <scope>NUCLEOTIDE SEQUENCE [LARGE SCALE GENOMIC DNA]</scope>
    <source>
        <strain evidence="1">L495</strain>
    </source>
</reference>
<dbReference type="Proteomes" id="UP000234460">
    <property type="component" value="Chromosome LMANV2"/>
</dbReference>
<name>A0AAQ1SLY3_LEPIR</name>
<protein>
    <submittedName>
        <fullName evidence="1">Integrase core domain protein</fullName>
    </submittedName>
</protein>
<organism evidence="1 2">
    <name type="scientific">Leptospira interrogans serovar Manilae</name>
    <dbReference type="NCBI Taxonomy" id="214675"/>
    <lineage>
        <taxon>Bacteria</taxon>
        <taxon>Pseudomonadati</taxon>
        <taxon>Spirochaetota</taxon>
        <taxon>Spirochaetia</taxon>
        <taxon>Leptospirales</taxon>
        <taxon>Leptospiraceae</taxon>
        <taxon>Leptospira</taxon>
    </lineage>
</organism>
<comment type="caution">
    <text evidence="1">The sequence shown here is derived from an EMBL/GenBank/DDBJ whole genome shotgun (WGS) entry which is preliminary data.</text>
</comment>